<gene>
    <name evidence="4" type="ORF">FQV27_12800</name>
</gene>
<evidence type="ECO:0000256" key="1">
    <source>
        <dbReference type="ARBA" id="ARBA00010690"/>
    </source>
</evidence>
<dbReference type="PANTHER" id="PTHR30531">
    <property type="entry name" value="FLAGELLAR BIOSYNTHETIC PROTEIN FLHB"/>
    <property type="match status" value="1"/>
</dbReference>
<dbReference type="AlphaFoldDB" id="A0A5C6S0K9"/>
<dbReference type="InterPro" id="IPR029025">
    <property type="entry name" value="T3SS_substrate_exporter_C"/>
</dbReference>
<dbReference type="RefSeq" id="WP_147099124.1">
    <property type="nucleotide sequence ID" value="NZ_JBHUFH010000003.1"/>
</dbReference>
<keyword evidence="4" id="KW-0969">Cilium</keyword>
<comment type="similarity">
    <text evidence="1">Belongs to the type III secretion exporter family.</text>
</comment>
<accession>A0A5C6S0K9</accession>
<keyword evidence="4" id="KW-0282">Flagellum</keyword>
<dbReference type="SUPFAM" id="SSF160544">
    <property type="entry name" value="EscU C-terminal domain-like"/>
    <property type="match status" value="1"/>
</dbReference>
<dbReference type="EMBL" id="VOPL01000005">
    <property type="protein sequence ID" value="TXB68061.1"/>
    <property type="molecule type" value="Genomic_DNA"/>
</dbReference>
<keyword evidence="3" id="KW-0812">Transmembrane</keyword>
<organism evidence="4 5">
    <name type="scientific">Paracoccus aurantiacus</name>
    <dbReference type="NCBI Taxonomy" id="2599412"/>
    <lineage>
        <taxon>Bacteria</taxon>
        <taxon>Pseudomonadati</taxon>
        <taxon>Pseudomonadota</taxon>
        <taxon>Alphaproteobacteria</taxon>
        <taxon>Rhodobacterales</taxon>
        <taxon>Paracoccaceae</taxon>
        <taxon>Paracoccus</taxon>
    </lineage>
</organism>
<feature type="region of interest" description="Disordered" evidence="2">
    <location>
        <begin position="1"/>
        <end position="26"/>
    </location>
</feature>
<dbReference type="GO" id="GO:0005886">
    <property type="term" value="C:plasma membrane"/>
    <property type="evidence" value="ECO:0007669"/>
    <property type="project" value="TreeGrafter"/>
</dbReference>
<dbReference type="PANTHER" id="PTHR30531:SF12">
    <property type="entry name" value="FLAGELLAR BIOSYNTHETIC PROTEIN FLHB"/>
    <property type="match status" value="1"/>
</dbReference>
<dbReference type="InterPro" id="IPR006135">
    <property type="entry name" value="T3SS_substrate_exporter"/>
</dbReference>
<dbReference type="Pfam" id="PF01312">
    <property type="entry name" value="Bac_export_2"/>
    <property type="match status" value="1"/>
</dbReference>
<feature type="transmembrane region" description="Helical" evidence="3">
    <location>
        <begin position="37"/>
        <end position="58"/>
    </location>
</feature>
<proteinExistence type="inferred from homology"/>
<dbReference type="Gene3D" id="3.40.1690.10">
    <property type="entry name" value="secretion proteins EscU"/>
    <property type="match status" value="1"/>
</dbReference>
<feature type="compositionally biased region" description="Basic and acidic residues" evidence="2">
    <location>
        <begin position="10"/>
        <end position="26"/>
    </location>
</feature>
<keyword evidence="3" id="KW-0472">Membrane</keyword>
<reference evidence="4 5" key="1">
    <citation type="submission" date="2019-08" db="EMBL/GenBank/DDBJ databases">
        <authorList>
            <person name="Ye J."/>
        </authorList>
    </citation>
    <scope>NUCLEOTIDE SEQUENCE [LARGE SCALE GENOMIC DNA]</scope>
    <source>
        <strain evidence="4 5">TK008</strain>
    </source>
</reference>
<keyword evidence="3" id="KW-1133">Transmembrane helix</keyword>
<comment type="caution">
    <text evidence="4">The sequence shown here is derived from an EMBL/GenBank/DDBJ whole genome shotgun (WGS) entry which is preliminary data.</text>
</comment>
<feature type="transmembrane region" description="Helical" evidence="3">
    <location>
        <begin position="90"/>
        <end position="119"/>
    </location>
</feature>
<evidence type="ECO:0000313" key="5">
    <source>
        <dbReference type="Proteomes" id="UP000321562"/>
    </source>
</evidence>
<sequence>MSETEDDDKQFDATEQKLRKAREKGDFPRSNEVNAALAYLGALAGGAAALSWALPGWLHSVDGAWRNAGFTSAGGMSPAGALRTKAGLDAALGVAASAALITLAVLAVPAIVVLIGLMAQRGIVFVPSKLAPDINRINPIKNAGQKFGKTGLVTFAISTAKAVAVAIGGWFLFGRMLPRLIAGSDDLGWIAGLETVLAQALLVALAISIVFALADFGWKHFDFRRRNRMTLKEMKDEMKDSEGDPHMKSARRQKSMEIVLNSMLADVEKADVVIVNPTHYAVALEWKRGSGRAPVCVAKGVDAVALRIRERAAEHKVPIWPDPPCARAIHASVRIGAEIEPDHFAAVAAAIRFAETMREKAKRGW</sequence>
<feature type="transmembrane region" description="Helical" evidence="3">
    <location>
        <begin position="196"/>
        <end position="218"/>
    </location>
</feature>
<feature type="transmembrane region" description="Helical" evidence="3">
    <location>
        <begin position="151"/>
        <end position="173"/>
    </location>
</feature>
<dbReference type="GO" id="GO:0009306">
    <property type="term" value="P:protein secretion"/>
    <property type="evidence" value="ECO:0007669"/>
    <property type="project" value="InterPro"/>
</dbReference>
<name>A0A5C6S0K9_9RHOB</name>
<evidence type="ECO:0000256" key="3">
    <source>
        <dbReference type="SAM" id="Phobius"/>
    </source>
</evidence>
<evidence type="ECO:0000313" key="4">
    <source>
        <dbReference type="EMBL" id="TXB68061.1"/>
    </source>
</evidence>
<dbReference type="PRINTS" id="PR00950">
    <property type="entry name" value="TYPE3IMSPROT"/>
</dbReference>
<dbReference type="OrthoDB" id="9807950at2"/>
<dbReference type="Proteomes" id="UP000321562">
    <property type="component" value="Unassembled WGS sequence"/>
</dbReference>
<keyword evidence="5" id="KW-1185">Reference proteome</keyword>
<keyword evidence="4" id="KW-0966">Cell projection</keyword>
<protein>
    <submittedName>
        <fullName evidence="4">Flagellar biosynthesis protein FlhB</fullName>
    </submittedName>
</protein>
<evidence type="ECO:0000256" key="2">
    <source>
        <dbReference type="SAM" id="MobiDB-lite"/>
    </source>
</evidence>